<gene>
    <name evidence="1" type="ORF">BCR25_16325</name>
</gene>
<proteinExistence type="predicted"/>
<reference evidence="2" key="1">
    <citation type="submission" date="2016-09" db="EMBL/GenBank/DDBJ databases">
        <authorList>
            <person name="Gulvik C.A."/>
        </authorList>
    </citation>
    <scope>NUCLEOTIDE SEQUENCE [LARGE SCALE GENOMIC DNA]</scope>
    <source>
        <strain evidence="2">LMG 8895</strain>
    </source>
</reference>
<evidence type="ECO:0000313" key="2">
    <source>
        <dbReference type="Proteomes" id="UP000095094"/>
    </source>
</evidence>
<name>A0A1E5H0I5_9ENTE</name>
<accession>A0A1E5H0I5</accession>
<protein>
    <submittedName>
        <fullName evidence="1">Uncharacterized protein</fullName>
    </submittedName>
</protein>
<dbReference type="EMBL" id="MIJY01000006">
    <property type="protein sequence ID" value="OEG18393.1"/>
    <property type="molecule type" value="Genomic_DNA"/>
</dbReference>
<sequence length="84" mass="10007">MTYVLVFDVSMGKTYKVLYEGDFCLSIENIYRAIKQHRSKQYFSACPKPQNHLKQYWFKQKKSSCHLFQMTPRFICSTTFFSVG</sequence>
<dbReference type="Proteomes" id="UP000095094">
    <property type="component" value="Unassembled WGS sequence"/>
</dbReference>
<keyword evidence="2" id="KW-1185">Reference proteome</keyword>
<dbReference type="AlphaFoldDB" id="A0A1E5H0I5"/>
<comment type="caution">
    <text evidence="1">The sequence shown here is derived from an EMBL/GenBank/DDBJ whole genome shotgun (WGS) entry which is preliminary data.</text>
</comment>
<organism evidence="1 2">
    <name type="scientific">Enterococcus termitis</name>
    <dbReference type="NCBI Taxonomy" id="332950"/>
    <lineage>
        <taxon>Bacteria</taxon>
        <taxon>Bacillati</taxon>
        <taxon>Bacillota</taxon>
        <taxon>Bacilli</taxon>
        <taxon>Lactobacillales</taxon>
        <taxon>Enterococcaceae</taxon>
        <taxon>Enterococcus</taxon>
    </lineage>
</organism>
<evidence type="ECO:0000313" key="1">
    <source>
        <dbReference type="EMBL" id="OEG18393.1"/>
    </source>
</evidence>